<dbReference type="InterPro" id="IPR056834">
    <property type="entry name" value="ARM_TT21_C"/>
</dbReference>
<dbReference type="Gene3D" id="3.40.50.1110">
    <property type="entry name" value="SGNH hydrolase"/>
    <property type="match status" value="1"/>
</dbReference>
<evidence type="ECO:0000259" key="4">
    <source>
        <dbReference type="Pfam" id="PF25063"/>
    </source>
</evidence>
<keyword evidence="2 3" id="KW-0802">TPR repeat</keyword>
<dbReference type="InterPro" id="IPR011990">
    <property type="entry name" value="TPR-like_helical_dom_sf"/>
</dbReference>
<dbReference type="GO" id="GO:0016788">
    <property type="term" value="F:hydrolase activity, acting on ester bonds"/>
    <property type="evidence" value="ECO:0007669"/>
    <property type="project" value="UniProtKB-ARBA"/>
</dbReference>
<keyword evidence="6" id="KW-1185">Reference proteome</keyword>
<dbReference type="PANTHER" id="PTHR44858">
    <property type="entry name" value="TETRATRICOPEPTIDE REPEAT PROTEIN 6"/>
    <property type="match status" value="1"/>
</dbReference>
<dbReference type="Pfam" id="PF13414">
    <property type="entry name" value="TPR_11"/>
    <property type="match status" value="1"/>
</dbReference>
<dbReference type="PROSITE" id="PS50005">
    <property type="entry name" value="TPR"/>
    <property type="match status" value="3"/>
</dbReference>
<dbReference type="InterPro" id="IPR019734">
    <property type="entry name" value="TPR_rpt"/>
</dbReference>
<evidence type="ECO:0000256" key="2">
    <source>
        <dbReference type="ARBA" id="ARBA00022803"/>
    </source>
</evidence>
<accession>A0A7S7LZF0</accession>
<dbReference type="EMBL" id="CP054493">
    <property type="protein sequence ID" value="QOY54262.1"/>
    <property type="molecule type" value="Genomic_DNA"/>
</dbReference>
<dbReference type="Gene3D" id="1.25.40.10">
    <property type="entry name" value="Tetratricopeptide repeat domain"/>
    <property type="match status" value="2"/>
</dbReference>
<dbReference type="AlphaFoldDB" id="A0A7S7LZF0"/>
<feature type="repeat" description="TPR" evidence="3">
    <location>
        <begin position="502"/>
        <end position="535"/>
    </location>
</feature>
<keyword evidence="1" id="KW-0677">Repeat</keyword>
<name>A0A7S7LZF0_9BACT</name>
<dbReference type="KEGG" id="smas:HUE87_10330"/>
<dbReference type="InterPro" id="IPR036514">
    <property type="entry name" value="SGNH_hydro_sf"/>
</dbReference>
<evidence type="ECO:0000256" key="1">
    <source>
        <dbReference type="ARBA" id="ARBA00022737"/>
    </source>
</evidence>
<evidence type="ECO:0000256" key="3">
    <source>
        <dbReference type="PROSITE-ProRule" id="PRU00339"/>
    </source>
</evidence>
<protein>
    <submittedName>
        <fullName evidence="5">Tetratricopeptide repeat protein</fullName>
    </submittedName>
</protein>
<dbReference type="Proteomes" id="UP000593836">
    <property type="component" value="Chromosome"/>
</dbReference>
<dbReference type="SUPFAM" id="SSF52266">
    <property type="entry name" value="SGNH hydrolase"/>
    <property type="match status" value="1"/>
</dbReference>
<dbReference type="Pfam" id="PF25063">
    <property type="entry name" value="ARM_TT21_C"/>
    <property type="match status" value="1"/>
</dbReference>
<sequence length="634" mass="72770">MLKNFFFTLIIVSLFFAGLEFILALIGVKPILQTEDPLVGFSKNIPLFEETRNSDGSVILESAPNKRAIFNYQAFPMEKASNAYRIFCMGGSTTYGRPYRDKVSFTGWLRAFLKNADQKRKWEVINAGGISYASYRVARLMKEIKQYKPDLFIVYTGQNEFLEERSYGDMLDIPSWVLEFNDILSNTRTYAAVKKGIDALRQDTPEKTKKRYQLSGEVDEILSHTAGPTSYHRDEKLKSQIISHYSLNMQLMINIAKEAGAKIIFVNPAINLKDMSPFKSEHKELLSKKELKKWQELYNRASILHKVGGNIEDALVDYKLALSIDESYAELHYRVGQVLFELKKYDEAQKAFQRASDEDIAPLRILSSMQKAVEDVASENDVPLIDFSRILREAYSREYNHAVFGKEYFVDHVHTNLDGYRLLGLTLFDELIRQGIAKPDETWNEERIKAVEKELTASLDAKALADVMVNLSKVLIWAGKFDEGRNAREQAIAMNALIPKEPGMNVEIGIILMKKGKTDEALNHFKEELKISKDNRIIEKTHLYIAYVYYNDNQFDEAEKHLRIVLKNNSSLYTAHAHLGTVLEKQGRIKEAHSHYTAALRINPDYELAKKSIETMAKKEEALDKKIKRFRGIH</sequence>
<feature type="repeat" description="TPR" evidence="3">
    <location>
        <begin position="329"/>
        <end position="362"/>
    </location>
</feature>
<dbReference type="PANTHER" id="PTHR44858:SF1">
    <property type="entry name" value="UDP-N-ACETYLGLUCOSAMINE--PEPTIDE N-ACETYLGLUCOSAMINYLTRANSFERASE SPINDLY-RELATED"/>
    <property type="match status" value="1"/>
</dbReference>
<dbReference type="RefSeq" id="WP_194366308.1">
    <property type="nucleotide sequence ID" value="NZ_CP054493.1"/>
</dbReference>
<dbReference type="SUPFAM" id="SSF48452">
    <property type="entry name" value="TPR-like"/>
    <property type="match status" value="2"/>
</dbReference>
<proteinExistence type="predicted"/>
<reference evidence="5 6" key="1">
    <citation type="submission" date="2020-05" db="EMBL/GenBank/DDBJ databases">
        <title>Sulfurimonas marisnigri, sp. nov., and Sulfurimonas baltica, sp. nov., manganese oxide reducing chemolithoautotrophs of the class Epsilonproteobacteria isolated from the pelagic redoxclines of the Black and Baltic Seas and emended description of the genus Sulfurimonas.</title>
        <authorList>
            <person name="Henkel J.V."/>
            <person name="Laudan C."/>
            <person name="Werner J."/>
            <person name="Neu T."/>
            <person name="Plewe S."/>
            <person name="Sproer C."/>
            <person name="Bunk B."/>
            <person name="Schulz-Vogt H.N."/>
        </authorList>
    </citation>
    <scope>NUCLEOTIDE SEQUENCE [LARGE SCALE GENOMIC DNA]</scope>
    <source>
        <strain evidence="5 6">SoZ1</strain>
    </source>
</reference>
<feature type="domain" description="Tetratricopeptide repeat protein 21A/21B C-terminal ARM" evidence="4">
    <location>
        <begin position="518"/>
        <end position="603"/>
    </location>
</feature>
<dbReference type="InterPro" id="IPR050498">
    <property type="entry name" value="Ycf3"/>
</dbReference>
<dbReference type="SMART" id="SM00028">
    <property type="entry name" value="TPR"/>
    <property type="match status" value="5"/>
</dbReference>
<organism evidence="5 6">
    <name type="scientific">Candidatus Sulfurimonas marisnigri</name>
    <dbReference type="NCBI Taxonomy" id="2740405"/>
    <lineage>
        <taxon>Bacteria</taxon>
        <taxon>Pseudomonadati</taxon>
        <taxon>Campylobacterota</taxon>
        <taxon>Epsilonproteobacteria</taxon>
        <taxon>Campylobacterales</taxon>
        <taxon>Sulfurimonadaceae</taxon>
        <taxon>Sulfurimonas</taxon>
    </lineage>
</organism>
<evidence type="ECO:0000313" key="5">
    <source>
        <dbReference type="EMBL" id="QOY54262.1"/>
    </source>
</evidence>
<gene>
    <name evidence="5" type="ORF">HUE87_10330</name>
</gene>
<feature type="repeat" description="TPR" evidence="3">
    <location>
        <begin position="573"/>
        <end position="606"/>
    </location>
</feature>
<evidence type="ECO:0000313" key="6">
    <source>
        <dbReference type="Proteomes" id="UP000593836"/>
    </source>
</evidence>